<evidence type="ECO:0000313" key="2">
    <source>
        <dbReference type="EMBL" id="SHM74394.1"/>
    </source>
</evidence>
<dbReference type="STRING" id="735517.SAMN05444272_3119"/>
<keyword evidence="3" id="KW-1185">Reference proteome</keyword>
<dbReference type="AlphaFoldDB" id="A0A1M7L8U1"/>
<proteinExistence type="predicted"/>
<dbReference type="Proteomes" id="UP000186002">
    <property type="component" value="Unassembled WGS sequence"/>
</dbReference>
<sequence>MAIDPIQKRVAEGVRIRISNTRGLPLEGGVTVLAFRSGSKSHEVTLPASDRDGRAEYIFTVKESAALRRGIKPSVELWFNGDQVPEIVTKIEKSSDRFLALTIFADSPKSENEDAPGGEAELVVRLTVTDQSLVPVPDASVILFDPDTGRALISSPLKTDAAGRASAALSTSGFEMPGEDGLPSASVTLNGQTLQVIETLRLTKTARLQSFEIHVLSPGKEDPPEPRSPGGSVITDGGKDNLHVQTGNSRSENGSKSTEDAGNAAEPTRDGRLRDRSGEKTQRNLKRDRTDMSKEAKRLFRFNTVRPVAPQPDSNMGIEYQGELTPFLRRLQTLATREQARSLAAEEIAKDPFFKAARFQNTAYWPLISLMKQAYTMTTTGDVAVIKSDLAETLKDSTKLKDLETQASNVGDIWDDYVLSLLLPHVEDKKRAALVDCLKAVALLNARQTLRTADDFRKCLLRQPILPEWIVHLVGGNFRVRFPFVIGVSDLMVVKEQWIGYQRTEIAHIENVMATEERTTTRRQLNRTETTTTYESERIEEALKETATSTHSAISREVQSSISQSSSLSTGATVSAAYGPTVSVDTSASFDFTTASEQSASSAQEYAQDLVERAVSTVTSRERNETVTVVLSESEDTHVQTFKNLEPGAKHVIGVYRHIDQIWAAQVFNYGKRLMLDLVVPEPSINWRLSREEESLPDSKLKEPAKLNVNPAGIDVDNYQNLANTWGATNVPAPPDTIVSVSKALKLEVPKFGTGEATSCSMATDQIQIPSGYRGEEAVIQFFGDTKKENNDGKDDARIVISGLEKDIETSRQTVSLNNHVGTLEFGVYIDFFEGGVVSVRVDCRISPEAWETWQNSVYDALKAANDKAIDAYVAAKKSKDALTSVLQETLQTDIKRNIERMEVKRAAISMLASDNYEESGSIDLVRDGQVNFPSIRFEEARQEGAYARFFEEAFEWSEMTYLYYPYFWARRSEWFKLMTQRDPDYNFNAFLQSGAARVNLAVRPGFEGAVIWFLATGEVWKGGPTPGVGNPLYVALIDEIVERKGRDLDDPLPVGKPWTYAIPTTLVVLDPDDSIVPPSDGTVTQV</sequence>
<gene>
    <name evidence="2" type="ORF">SAMN05444272_3119</name>
</gene>
<dbReference type="EMBL" id="FRBW01000003">
    <property type="protein sequence ID" value="SHM74394.1"/>
    <property type="molecule type" value="Genomic_DNA"/>
</dbReference>
<feature type="region of interest" description="Disordered" evidence="1">
    <location>
        <begin position="215"/>
        <end position="293"/>
    </location>
</feature>
<protein>
    <submittedName>
        <fullName evidence="2">Uncharacterized protein</fullName>
    </submittedName>
</protein>
<name>A0A1M7L8U1_9HYPH</name>
<organism evidence="2 3">
    <name type="scientific">Roseibium suaedae</name>
    <dbReference type="NCBI Taxonomy" id="735517"/>
    <lineage>
        <taxon>Bacteria</taxon>
        <taxon>Pseudomonadati</taxon>
        <taxon>Pseudomonadota</taxon>
        <taxon>Alphaproteobacteria</taxon>
        <taxon>Hyphomicrobiales</taxon>
        <taxon>Stappiaceae</taxon>
        <taxon>Roseibium</taxon>
    </lineage>
</organism>
<evidence type="ECO:0000256" key="1">
    <source>
        <dbReference type="SAM" id="MobiDB-lite"/>
    </source>
</evidence>
<feature type="compositionally biased region" description="Polar residues" evidence="1">
    <location>
        <begin position="243"/>
        <end position="256"/>
    </location>
</feature>
<feature type="compositionally biased region" description="Basic and acidic residues" evidence="1">
    <location>
        <begin position="267"/>
        <end position="293"/>
    </location>
</feature>
<evidence type="ECO:0000313" key="3">
    <source>
        <dbReference type="Proteomes" id="UP000186002"/>
    </source>
</evidence>
<accession>A0A1M7L8U1</accession>
<reference evidence="2 3" key="1">
    <citation type="submission" date="2016-11" db="EMBL/GenBank/DDBJ databases">
        <authorList>
            <person name="Jaros S."/>
            <person name="Januszkiewicz K."/>
            <person name="Wedrychowicz H."/>
        </authorList>
    </citation>
    <scope>NUCLEOTIDE SEQUENCE [LARGE SCALE GENOMIC DNA]</scope>
    <source>
        <strain evidence="2 3">DSM 22153</strain>
    </source>
</reference>